<feature type="binding site" evidence="6">
    <location>
        <position position="108"/>
    </location>
    <ligand>
        <name>5-phospho-alpha-D-ribose 1-diphosphate</name>
        <dbReference type="ChEBI" id="CHEBI:58017"/>
        <note>ligand shared between dimeric partners</note>
    </ligand>
</feature>
<feature type="binding site" description="in other chain" evidence="6">
    <location>
        <begin position="130"/>
        <end position="138"/>
    </location>
    <ligand>
        <name>5-phospho-alpha-D-ribose 1-diphosphate</name>
        <dbReference type="ChEBI" id="CHEBI:58017"/>
        <note>ligand shared between dimeric partners</note>
    </ligand>
</feature>
<evidence type="ECO:0000313" key="9">
    <source>
        <dbReference type="Proteomes" id="UP000291236"/>
    </source>
</evidence>
<comment type="pathway">
    <text evidence="1 6">Pyrimidine metabolism; UMP biosynthesis via de novo pathway; UMP from orotate: step 1/2.</text>
</comment>
<dbReference type="OrthoDB" id="9803963at2"/>
<dbReference type="AlphaFoldDB" id="A0A4P2VLG7"/>
<evidence type="ECO:0000256" key="5">
    <source>
        <dbReference type="ARBA" id="ARBA00022975"/>
    </source>
</evidence>
<feature type="domain" description="Phosphoribosyltransferase" evidence="7">
    <location>
        <begin position="56"/>
        <end position="170"/>
    </location>
</feature>
<dbReference type="InterPro" id="IPR000836">
    <property type="entry name" value="PRTase_dom"/>
</dbReference>
<comment type="caution">
    <text evidence="6">Lacks conserved residue(s) required for the propagation of feature annotation.</text>
</comment>
<keyword evidence="9" id="KW-1185">Reference proteome</keyword>
<comment type="catalytic activity">
    <reaction evidence="6">
        <text>orotidine 5'-phosphate + diphosphate = orotate + 5-phospho-alpha-D-ribose 1-diphosphate</text>
        <dbReference type="Rhea" id="RHEA:10380"/>
        <dbReference type="ChEBI" id="CHEBI:30839"/>
        <dbReference type="ChEBI" id="CHEBI:33019"/>
        <dbReference type="ChEBI" id="CHEBI:57538"/>
        <dbReference type="ChEBI" id="CHEBI:58017"/>
        <dbReference type="EC" id="2.4.2.10"/>
    </reaction>
</comment>
<feature type="binding site" evidence="6">
    <location>
        <position position="104"/>
    </location>
    <ligand>
        <name>5-phospho-alpha-D-ribose 1-diphosphate</name>
        <dbReference type="ChEBI" id="CHEBI:58017"/>
        <note>ligand shared between dimeric partners</note>
    </ligand>
</feature>
<dbReference type="GO" id="GO:0000287">
    <property type="term" value="F:magnesium ion binding"/>
    <property type="evidence" value="ECO:0007669"/>
    <property type="project" value="UniProtKB-UniRule"/>
</dbReference>
<dbReference type="EC" id="2.4.2.10" evidence="2 6"/>
<comment type="cofactor">
    <cofactor evidence="6">
        <name>Mg(2+)</name>
        <dbReference type="ChEBI" id="CHEBI:18420"/>
    </cofactor>
</comment>
<proteinExistence type="inferred from homology"/>
<dbReference type="PANTHER" id="PTHR19278:SF9">
    <property type="entry name" value="URIDINE 5'-MONOPHOSPHATE SYNTHASE"/>
    <property type="match status" value="1"/>
</dbReference>
<keyword evidence="4 6" id="KW-0808">Transferase</keyword>
<evidence type="ECO:0000256" key="4">
    <source>
        <dbReference type="ARBA" id="ARBA00022679"/>
    </source>
</evidence>
<evidence type="ECO:0000256" key="3">
    <source>
        <dbReference type="ARBA" id="ARBA00022676"/>
    </source>
</evidence>
<dbReference type="RefSeq" id="WP_130609447.1">
    <property type="nucleotide sequence ID" value="NZ_AP019368.1"/>
</dbReference>
<evidence type="ECO:0000256" key="1">
    <source>
        <dbReference type="ARBA" id="ARBA00004889"/>
    </source>
</evidence>
<dbReference type="GO" id="GO:0044205">
    <property type="term" value="P:'de novo' UMP biosynthetic process"/>
    <property type="evidence" value="ECO:0007669"/>
    <property type="project" value="UniProtKB-UniRule"/>
</dbReference>
<comment type="similarity">
    <text evidence="6">Belongs to the purine/pyrimidine phosphoribosyltransferase family. PyrE subfamily.</text>
</comment>
<dbReference type="KEGG" id="sbf:JCM31447_19420"/>
<sequence length="214" mass="23882">MILNSDIQEIIQGFFEAKVIQIKTNPMFKLTSGKESPVYIDHRKIFSHPQLRRKVIKALAESLLAQYAKQFSQDNVVFAGTATAGIAPAYALADYFNSGFVYVRSKAKAYGLNSVIEGFIPSEAHVIVVDDMVTTGGSILQACEHVRNDGFQILTAVSLSQHSLKKMIEKFTLANVSLHSLFKTTDIFDIAYGKNLITGREMKLIMEWLTQLDE</sequence>
<keyword evidence="3 6" id="KW-0328">Glycosyltransferase</keyword>
<dbReference type="Pfam" id="PF00156">
    <property type="entry name" value="Pribosyltran"/>
    <property type="match status" value="1"/>
</dbReference>
<dbReference type="CDD" id="cd06223">
    <property type="entry name" value="PRTases_typeI"/>
    <property type="match status" value="1"/>
</dbReference>
<keyword evidence="5 6" id="KW-0665">Pyrimidine biosynthesis</keyword>
<reference evidence="8 9" key="1">
    <citation type="submission" date="2018-12" db="EMBL/GenBank/DDBJ databases">
        <title>Rubrispira sanarue gen. nov., sp., nov., a member of the order Silvanigrellales, isolated from a brackish lake in Hamamatsu Japan.</title>
        <authorList>
            <person name="Maejima Y."/>
            <person name="Iino T."/>
            <person name="Muraguchi Y."/>
            <person name="Fukuda K."/>
            <person name="Nojiri H."/>
            <person name="Ohkuma M."/>
            <person name="Moriuchi R."/>
            <person name="Dohra H."/>
            <person name="Kimbara K."/>
            <person name="Shintani M."/>
        </authorList>
    </citation>
    <scope>NUCLEOTIDE SEQUENCE [LARGE SCALE GENOMIC DNA]</scope>
    <source>
        <strain evidence="8 9">RF1110005</strain>
    </source>
</reference>
<evidence type="ECO:0000256" key="2">
    <source>
        <dbReference type="ARBA" id="ARBA00011971"/>
    </source>
</evidence>
<dbReference type="HAMAP" id="MF_01208">
    <property type="entry name" value="PyrE"/>
    <property type="match status" value="1"/>
</dbReference>
<accession>A0A4P2VLG7</accession>
<dbReference type="PANTHER" id="PTHR19278">
    <property type="entry name" value="OROTATE PHOSPHORIBOSYLTRANSFERASE"/>
    <property type="match status" value="1"/>
</dbReference>
<name>A0A4P2VLG7_FLUSA</name>
<evidence type="ECO:0000313" key="8">
    <source>
        <dbReference type="EMBL" id="BBH53498.1"/>
    </source>
</evidence>
<comment type="subunit">
    <text evidence="6">Homodimer.</text>
</comment>
<dbReference type="Proteomes" id="UP000291236">
    <property type="component" value="Chromosome"/>
</dbReference>
<dbReference type="EMBL" id="AP019368">
    <property type="protein sequence ID" value="BBH53498.1"/>
    <property type="molecule type" value="Genomic_DNA"/>
</dbReference>
<keyword evidence="6" id="KW-0460">Magnesium</keyword>
<dbReference type="GO" id="GO:0019856">
    <property type="term" value="P:pyrimidine nucleobase biosynthetic process"/>
    <property type="evidence" value="ECO:0007669"/>
    <property type="project" value="TreeGrafter"/>
</dbReference>
<evidence type="ECO:0000259" key="7">
    <source>
        <dbReference type="Pfam" id="PF00156"/>
    </source>
</evidence>
<dbReference type="InterPro" id="IPR029057">
    <property type="entry name" value="PRTase-like"/>
</dbReference>
<gene>
    <name evidence="6" type="primary">pyrE</name>
    <name evidence="8" type="ORF">JCM31447_19420</name>
</gene>
<feature type="binding site" evidence="6">
    <location>
        <position position="134"/>
    </location>
    <ligand>
        <name>orotate</name>
        <dbReference type="ChEBI" id="CHEBI:30839"/>
    </ligand>
</feature>
<comment type="function">
    <text evidence="6">Catalyzes the transfer of a ribosyl phosphate group from 5-phosphoribose 1-diphosphate to orotate, leading to the formation of orotidine monophosphate (OMP).</text>
</comment>
<dbReference type="GO" id="GO:0004588">
    <property type="term" value="F:orotate phosphoribosyltransferase activity"/>
    <property type="evidence" value="ECO:0007669"/>
    <property type="project" value="UniProtKB-UniRule"/>
</dbReference>
<dbReference type="SUPFAM" id="SSF53271">
    <property type="entry name" value="PRTase-like"/>
    <property type="match status" value="1"/>
</dbReference>
<dbReference type="Gene3D" id="3.40.50.2020">
    <property type="match status" value="1"/>
</dbReference>
<protein>
    <recommendedName>
        <fullName evidence="2 6">Orotate phosphoribosyltransferase</fullName>
        <shortName evidence="6">OPRT</shortName>
        <shortName evidence="6">OPRTase</shortName>
        <ecNumber evidence="2 6">2.4.2.10</ecNumber>
    </recommendedName>
</protein>
<dbReference type="UniPathway" id="UPA00070">
    <property type="reaction ID" value="UER00119"/>
</dbReference>
<evidence type="ECO:0000256" key="6">
    <source>
        <dbReference type="HAMAP-Rule" id="MF_01208"/>
    </source>
</evidence>
<dbReference type="InterPro" id="IPR023031">
    <property type="entry name" value="OPRT"/>
</dbReference>
<organism evidence="8 9">
    <name type="scientific">Fluviispira sanaruensis</name>
    <dbReference type="NCBI Taxonomy" id="2493639"/>
    <lineage>
        <taxon>Bacteria</taxon>
        <taxon>Pseudomonadati</taxon>
        <taxon>Bdellovibrionota</taxon>
        <taxon>Oligoflexia</taxon>
        <taxon>Silvanigrellales</taxon>
        <taxon>Silvanigrellaceae</taxon>
        <taxon>Fluviispira</taxon>
    </lineage>
</organism>